<proteinExistence type="predicted"/>
<reference evidence="1" key="2">
    <citation type="journal article" date="2022" name="New Phytol.">
        <title>Evolutionary transition to the ectomycorrhizal habit in the genomes of a hyperdiverse lineage of mushroom-forming fungi.</title>
        <authorList>
            <person name="Looney B."/>
            <person name="Miyauchi S."/>
            <person name="Morin E."/>
            <person name="Drula E."/>
            <person name="Courty P.E."/>
            <person name="Kohler A."/>
            <person name="Kuo A."/>
            <person name="LaButti K."/>
            <person name="Pangilinan J."/>
            <person name="Lipzen A."/>
            <person name="Riley R."/>
            <person name="Andreopoulos W."/>
            <person name="He G."/>
            <person name="Johnson J."/>
            <person name="Nolan M."/>
            <person name="Tritt A."/>
            <person name="Barry K.W."/>
            <person name="Grigoriev I.V."/>
            <person name="Nagy L.G."/>
            <person name="Hibbett D."/>
            <person name="Henrissat B."/>
            <person name="Matheny P.B."/>
            <person name="Labbe J."/>
            <person name="Martin F.M."/>
        </authorList>
    </citation>
    <scope>NUCLEOTIDE SEQUENCE</scope>
    <source>
        <strain evidence="1">HHB10654</strain>
    </source>
</reference>
<name>A0ACB8TLK2_9AGAM</name>
<organism evidence="1 2">
    <name type="scientific">Artomyces pyxidatus</name>
    <dbReference type="NCBI Taxonomy" id="48021"/>
    <lineage>
        <taxon>Eukaryota</taxon>
        <taxon>Fungi</taxon>
        <taxon>Dikarya</taxon>
        <taxon>Basidiomycota</taxon>
        <taxon>Agaricomycotina</taxon>
        <taxon>Agaricomycetes</taxon>
        <taxon>Russulales</taxon>
        <taxon>Auriscalpiaceae</taxon>
        <taxon>Artomyces</taxon>
    </lineage>
</organism>
<dbReference type="Proteomes" id="UP000814140">
    <property type="component" value="Unassembled WGS sequence"/>
</dbReference>
<keyword evidence="2" id="KW-1185">Reference proteome</keyword>
<gene>
    <name evidence="1" type="ORF">BV25DRAFT_1926782</name>
</gene>
<protein>
    <submittedName>
        <fullName evidence="1">Uncharacterized protein</fullName>
    </submittedName>
</protein>
<reference evidence="1" key="1">
    <citation type="submission" date="2021-03" db="EMBL/GenBank/DDBJ databases">
        <authorList>
            <consortium name="DOE Joint Genome Institute"/>
            <person name="Ahrendt S."/>
            <person name="Looney B.P."/>
            <person name="Miyauchi S."/>
            <person name="Morin E."/>
            <person name="Drula E."/>
            <person name="Courty P.E."/>
            <person name="Chicoki N."/>
            <person name="Fauchery L."/>
            <person name="Kohler A."/>
            <person name="Kuo A."/>
            <person name="Labutti K."/>
            <person name="Pangilinan J."/>
            <person name="Lipzen A."/>
            <person name="Riley R."/>
            <person name="Andreopoulos W."/>
            <person name="He G."/>
            <person name="Johnson J."/>
            <person name="Barry K.W."/>
            <person name="Grigoriev I.V."/>
            <person name="Nagy L."/>
            <person name="Hibbett D."/>
            <person name="Henrissat B."/>
            <person name="Matheny P.B."/>
            <person name="Labbe J."/>
            <person name="Martin F."/>
        </authorList>
    </citation>
    <scope>NUCLEOTIDE SEQUENCE</scope>
    <source>
        <strain evidence="1">HHB10654</strain>
    </source>
</reference>
<dbReference type="EMBL" id="MU277187">
    <property type="protein sequence ID" value="KAI0069265.1"/>
    <property type="molecule type" value="Genomic_DNA"/>
</dbReference>
<evidence type="ECO:0000313" key="1">
    <source>
        <dbReference type="EMBL" id="KAI0069265.1"/>
    </source>
</evidence>
<sequence>MLKQGALTRSVTKPMTLSLRKRTQNRPTSHFSAVRDPCKTNKRGIGEFDAVKEAWMELLTYKLEWNQAEWHRWATKVDGRRSKPGVPAGGPAATRSSRGERCGKYGQVTIVPGCRVTQPVDTNVRGSSPLLFPMILVHFYHSATPLQVHGKRLQDRSGRRVRRADGAGGCGSATINHNRDYRKIPEAGENGRNSPGKLHSIDSTVHFVTNLTKDGARIALTLGLHAKVAWENTISDRTQLKRAQASCMSISFSHLWDVLLAIAPVARPTICDPLLVQS</sequence>
<comment type="caution">
    <text evidence="1">The sequence shown here is derived from an EMBL/GenBank/DDBJ whole genome shotgun (WGS) entry which is preliminary data.</text>
</comment>
<accession>A0ACB8TLK2</accession>
<evidence type="ECO:0000313" key="2">
    <source>
        <dbReference type="Proteomes" id="UP000814140"/>
    </source>
</evidence>